<name>A0A0A9H380_ARUDO</name>
<dbReference type="EMBL" id="GBRH01167642">
    <property type="protein sequence ID" value="JAE30254.1"/>
    <property type="molecule type" value="Transcribed_RNA"/>
</dbReference>
<sequence>MVGSRGALWSPLSCSAFSLWPPSRRALVALGVGVQRAVVVPTSRGRIQRAWCRINGGVDPWAPADRSCAAHPRIRGRDVQCTPDVLGLGVAAEGDGEAQQALRRAARGVAAGGGQQGARGHQLGFLEGSSCSRSCCRSTCPRCSGGITLAATTRMKTTFTLARLHERSSALRWSTLLLARWWA</sequence>
<reference evidence="1" key="1">
    <citation type="submission" date="2014-09" db="EMBL/GenBank/DDBJ databases">
        <authorList>
            <person name="Magalhaes I.L.F."/>
            <person name="Oliveira U."/>
            <person name="Santos F.R."/>
            <person name="Vidigal T.H.D.A."/>
            <person name="Brescovit A.D."/>
            <person name="Santos A.J."/>
        </authorList>
    </citation>
    <scope>NUCLEOTIDE SEQUENCE</scope>
    <source>
        <tissue evidence="1">Shoot tissue taken approximately 20 cm above the soil surface</tissue>
    </source>
</reference>
<evidence type="ECO:0000313" key="1">
    <source>
        <dbReference type="EMBL" id="JAE30254.1"/>
    </source>
</evidence>
<protein>
    <submittedName>
        <fullName evidence="1">Uncharacterized protein</fullName>
    </submittedName>
</protein>
<reference evidence="1" key="2">
    <citation type="journal article" date="2015" name="Data Brief">
        <title>Shoot transcriptome of the giant reed, Arundo donax.</title>
        <authorList>
            <person name="Barrero R.A."/>
            <person name="Guerrero F.D."/>
            <person name="Moolhuijzen P."/>
            <person name="Goolsby J.A."/>
            <person name="Tidwell J."/>
            <person name="Bellgard S.E."/>
            <person name="Bellgard M.I."/>
        </authorList>
    </citation>
    <scope>NUCLEOTIDE SEQUENCE</scope>
    <source>
        <tissue evidence="1">Shoot tissue taken approximately 20 cm above the soil surface</tissue>
    </source>
</reference>
<accession>A0A0A9H380</accession>
<organism evidence="1">
    <name type="scientific">Arundo donax</name>
    <name type="common">Giant reed</name>
    <name type="synonym">Donax arundinaceus</name>
    <dbReference type="NCBI Taxonomy" id="35708"/>
    <lineage>
        <taxon>Eukaryota</taxon>
        <taxon>Viridiplantae</taxon>
        <taxon>Streptophyta</taxon>
        <taxon>Embryophyta</taxon>
        <taxon>Tracheophyta</taxon>
        <taxon>Spermatophyta</taxon>
        <taxon>Magnoliopsida</taxon>
        <taxon>Liliopsida</taxon>
        <taxon>Poales</taxon>
        <taxon>Poaceae</taxon>
        <taxon>PACMAD clade</taxon>
        <taxon>Arundinoideae</taxon>
        <taxon>Arundineae</taxon>
        <taxon>Arundo</taxon>
    </lineage>
</organism>
<proteinExistence type="predicted"/>
<dbReference type="AlphaFoldDB" id="A0A0A9H380"/>